<name>A0A916RW25_9HYPH</name>
<proteinExistence type="predicted"/>
<dbReference type="Proteomes" id="UP000636264">
    <property type="component" value="Unassembled WGS sequence"/>
</dbReference>
<keyword evidence="1" id="KW-0175">Coiled coil</keyword>
<protein>
    <submittedName>
        <fullName evidence="3">Uncharacterized protein</fullName>
    </submittedName>
</protein>
<reference evidence="3" key="2">
    <citation type="submission" date="2020-09" db="EMBL/GenBank/DDBJ databases">
        <authorList>
            <person name="Sun Q."/>
            <person name="Zhou Y."/>
        </authorList>
    </citation>
    <scope>NUCLEOTIDE SEQUENCE</scope>
    <source>
        <strain evidence="3">CGMCC 1.15320</strain>
    </source>
</reference>
<feature type="coiled-coil region" evidence="1">
    <location>
        <begin position="24"/>
        <end position="51"/>
    </location>
</feature>
<sequence>MNMISASTTLSTIDQAAFKVRQDEQQLQHVIEATTQEMTRLRAEQADLYRALAKIRMDALRDDQILRTLDSAERKALSAIDEQKRRLQEVDDRKNALTGSIEASRSRRAGLSDAVTATADAITGLTERTQARVSDEVEWQALNAKVDSLEAQAEAAEEKATHSEADRDEKSKPYLADNLFVYLWNRGYGTSAYRAGPIARMGDAFVARVVQYEQARQNYFALTEIPKRLRAHAERLKEDLAVAEAALVAFERKALEADGIVQLEKEHERAVEALEAQDAEIADLEQQLAAIDQERQALLDDTSNAGLGGALAELSAALQRDDLRVLLREALETPTPDDERIVQQLQANAARLEQLEGEVDETRRTMITIAKRRAELERSREDFRRSGYERGGGTFINEKLIGDVIGGIIGGVLSSKELRDALRSGYRQGGGSSTVPTRRSSGSVFGGSRGGFGGGFGGGGSRGGGGGGGGGFRTGGGF</sequence>
<evidence type="ECO:0000256" key="2">
    <source>
        <dbReference type="SAM" id="MobiDB-lite"/>
    </source>
</evidence>
<dbReference type="AlphaFoldDB" id="A0A916RW25"/>
<evidence type="ECO:0000313" key="4">
    <source>
        <dbReference type="Proteomes" id="UP000636264"/>
    </source>
</evidence>
<feature type="coiled-coil region" evidence="1">
    <location>
        <begin position="139"/>
        <end position="166"/>
    </location>
</feature>
<dbReference type="EMBL" id="BMIF01000008">
    <property type="protein sequence ID" value="GGA71932.1"/>
    <property type="molecule type" value="Genomic_DNA"/>
</dbReference>
<organism evidence="3 4">
    <name type="scientific">Nitratireductor aestuarii</name>
    <dbReference type="NCBI Taxonomy" id="1735103"/>
    <lineage>
        <taxon>Bacteria</taxon>
        <taxon>Pseudomonadati</taxon>
        <taxon>Pseudomonadota</taxon>
        <taxon>Alphaproteobacteria</taxon>
        <taxon>Hyphomicrobiales</taxon>
        <taxon>Phyllobacteriaceae</taxon>
        <taxon>Nitratireductor</taxon>
    </lineage>
</organism>
<evidence type="ECO:0000313" key="3">
    <source>
        <dbReference type="EMBL" id="GGA71932.1"/>
    </source>
</evidence>
<accession>A0A916RW25</accession>
<keyword evidence="4" id="KW-1185">Reference proteome</keyword>
<reference evidence="3" key="1">
    <citation type="journal article" date="2014" name="Int. J. Syst. Evol. Microbiol.">
        <title>Complete genome sequence of Corynebacterium casei LMG S-19264T (=DSM 44701T), isolated from a smear-ripened cheese.</title>
        <authorList>
            <consortium name="US DOE Joint Genome Institute (JGI-PGF)"/>
            <person name="Walter F."/>
            <person name="Albersmeier A."/>
            <person name="Kalinowski J."/>
            <person name="Ruckert C."/>
        </authorList>
    </citation>
    <scope>NUCLEOTIDE SEQUENCE</scope>
    <source>
        <strain evidence="3">CGMCC 1.15320</strain>
    </source>
</reference>
<evidence type="ECO:0000256" key="1">
    <source>
        <dbReference type="SAM" id="Coils"/>
    </source>
</evidence>
<feature type="region of interest" description="Disordered" evidence="2">
    <location>
        <begin position="424"/>
        <end position="478"/>
    </location>
</feature>
<comment type="caution">
    <text evidence="3">The sequence shown here is derived from an EMBL/GenBank/DDBJ whole genome shotgun (WGS) entry which is preliminary data.</text>
</comment>
<feature type="coiled-coil region" evidence="1">
    <location>
        <begin position="233"/>
        <end position="301"/>
    </location>
</feature>
<feature type="compositionally biased region" description="Gly residues" evidence="2">
    <location>
        <begin position="444"/>
        <end position="478"/>
    </location>
</feature>
<gene>
    <name evidence="3" type="ORF">GCM10011385_27230</name>
</gene>
<feature type="coiled-coil region" evidence="1">
    <location>
        <begin position="342"/>
        <end position="372"/>
    </location>
</feature>